<name>A0A6A6BC05_9PEZI</name>
<feature type="region of interest" description="Disordered" evidence="1">
    <location>
        <begin position="27"/>
        <end position="121"/>
    </location>
</feature>
<dbReference type="Proteomes" id="UP000799438">
    <property type="component" value="Unassembled WGS sequence"/>
</dbReference>
<dbReference type="AlphaFoldDB" id="A0A6A6BC05"/>
<proteinExistence type="predicted"/>
<evidence type="ECO:0000256" key="1">
    <source>
        <dbReference type="SAM" id="MobiDB-lite"/>
    </source>
</evidence>
<evidence type="ECO:0000313" key="2">
    <source>
        <dbReference type="EMBL" id="KAF2141739.1"/>
    </source>
</evidence>
<protein>
    <submittedName>
        <fullName evidence="2">Uncharacterized protein</fullName>
    </submittedName>
</protein>
<dbReference type="EMBL" id="ML995486">
    <property type="protein sequence ID" value="KAF2141739.1"/>
    <property type="molecule type" value="Genomic_DNA"/>
</dbReference>
<accession>A0A6A6BC05</accession>
<evidence type="ECO:0000313" key="3">
    <source>
        <dbReference type="Proteomes" id="UP000799438"/>
    </source>
</evidence>
<sequence length="121" mass="13541">MIAVQFCTRAFRHWFAPRMRPCHVCRRGPPAQRSRLSDIASAPVLNASREPASLQRGAATANRRSLMRPFSHPSVPSCCPLPKRRPSPQRVRRLPMAAGKPWRRRFAQVPSGTPPSALATH</sequence>
<keyword evidence="3" id="KW-1185">Reference proteome</keyword>
<organism evidence="2 3">
    <name type="scientific">Aplosporella prunicola CBS 121167</name>
    <dbReference type="NCBI Taxonomy" id="1176127"/>
    <lineage>
        <taxon>Eukaryota</taxon>
        <taxon>Fungi</taxon>
        <taxon>Dikarya</taxon>
        <taxon>Ascomycota</taxon>
        <taxon>Pezizomycotina</taxon>
        <taxon>Dothideomycetes</taxon>
        <taxon>Dothideomycetes incertae sedis</taxon>
        <taxon>Botryosphaeriales</taxon>
        <taxon>Aplosporellaceae</taxon>
        <taxon>Aplosporella</taxon>
    </lineage>
</organism>
<reference evidence="2" key="1">
    <citation type="journal article" date="2020" name="Stud. Mycol.">
        <title>101 Dothideomycetes genomes: a test case for predicting lifestyles and emergence of pathogens.</title>
        <authorList>
            <person name="Haridas S."/>
            <person name="Albert R."/>
            <person name="Binder M."/>
            <person name="Bloem J."/>
            <person name="Labutti K."/>
            <person name="Salamov A."/>
            <person name="Andreopoulos B."/>
            <person name="Baker S."/>
            <person name="Barry K."/>
            <person name="Bills G."/>
            <person name="Bluhm B."/>
            <person name="Cannon C."/>
            <person name="Castanera R."/>
            <person name="Culley D."/>
            <person name="Daum C."/>
            <person name="Ezra D."/>
            <person name="Gonzalez J."/>
            <person name="Henrissat B."/>
            <person name="Kuo A."/>
            <person name="Liang C."/>
            <person name="Lipzen A."/>
            <person name="Lutzoni F."/>
            <person name="Magnuson J."/>
            <person name="Mondo S."/>
            <person name="Nolan M."/>
            <person name="Ohm R."/>
            <person name="Pangilinan J."/>
            <person name="Park H.-J."/>
            <person name="Ramirez L."/>
            <person name="Alfaro M."/>
            <person name="Sun H."/>
            <person name="Tritt A."/>
            <person name="Yoshinaga Y."/>
            <person name="Zwiers L.-H."/>
            <person name="Turgeon B."/>
            <person name="Goodwin S."/>
            <person name="Spatafora J."/>
            <person name="Crous P."/>
            <person name="Grigoriev I."/>
        </authorList>
    </citation>
    <scope>NUCLEOTIDE SEQUENCE</scope>
    <source>
        <strain evidence="2">CBS 121167</strain>
    </source>
</reference>
<feature type="compositionally biased region" description="Basic residues" evidence="1">
    <location>
        <begin position="82"/>
        <end position="93"/>
    </location>
</feature>
<dbReference type="RefSeq" id="XP_033397451.1">
    <property type="nucleotide sequence ID" value="XM_033545124.1"/>
</dbReference>
<dbReference type="GeneID" id="54302620"/>
<gene>
    <name evidence="2" type="ORF">K452DRAFT_33115</name>
</gene>